<evidence type="ECO:0000313" key="5">
    <source>
        <dbReference type="Proteomes" id="UP000028868"/>
    </source>
</evidence>
<sequence>MMERLLYLYGIILHEEANTSALSKWTGIDGHTNFEVLNYGECAAIVSSVKQDEFGEEALEEKTKKMDWVQEKAYLHHKILMALTDLSTLIPMKFCTIFQSEKSLKKKMEAHEKEWRAILHQLSGKEEWNVKIYNQPERLKEQIADQHPVIQKKKDQIAQLSKGMQYLQRKKLDQQIDDQVIQEQQNYVRHLHREWQAFSVDSAEKKIWNKSVTGKEEDMCWNGAFLIDLENVEGFLGKVTEANEQGEQAGWVIEVTGPWPPYHFSTLSKSEVG</sequence>
<comment type="subcellular location">
    <subcellularLocation>
        <location evidence="2">Gas vesicle</location>
    </subcellularLocation>
</comment>
<comment type="similarity">
    <text evidence="3">Belongs to the gas vesicle GvpF/GvpL family.</text>
</comment>
<dbReference type="PANTHER" id="PTHR36852:SF1">
    <property type="entry name" value="PROTEIN GVPL 2"/>
    <property type="match status" value="1"/>
</dbReference>
<proteinExistence type="inferred from homology"/>
<dbReference type="EMBL" id="CCDI010000001">
    <property type="protein sequence ID" value="CDQ22755.1"/>
    <property type="molecule type" value="Genomic_DNA"/>
</dbReference>
<reference evidence="4 5" key="2">
    <citation type="submission" date="2014-05" db="EMBL/GenBank/DDBJ databases">
        <title>Draft genome sequence of Halobacillus karajensis HK-03.</title>
        <authorList>
            <person name="Khelaifia S."/>
            <person name="Croce O."/>
            <person name="Lagier J.C."/>
            <person name="Raoult D."/>
        </authorList>
    </citation>
    <scope>NUCLEOTIDE SEQUENCE [LARGE SCALE GENOMIC DNA]</scope>
    <source>
        <strain evidence="4 5">HD-03</strain>
    </source>
</reference>
<evidence type="ECO:0000313" key="4">
    <source>
        <dbReference type="EMBL" id="CDQ22755.1"/>
    </source>
</evidence>
<dbReference type="GO" id="GO:0031412">
    <property type="term" value="P:gas vesicle organization"/>
    <property type="evidence" value="ECO:0007669"/>
    <property type="project" value="InterPro"/>
</dbReference>
<reference evidence="5" key="1">
    <citation type="submission" date="2014-03" db="EMBL/GenBank/DDBJ databases">
        <authorList>
            <person name="Urmite Genomes U."/>
        </authorList>
    </citation>
    <scope>NUCLEOTIDE SEQUENCE [LARGE SCALE GENOMIC DNA]</scope>
    <source>
        <strain evidence="5">HD-03</strain>
    </source>
</reference>
<evidence type="ECO:0000256" key="3">
    <source>
        <dbReference type="ARBA" id="ARBA00035643"/>
    </source>
</evidence>
<keyword evidence="5" id="KW-1185">Reference proteome</keyword>
<organism evidence="4 5">
    <name type="scientific">Halobacillus karajensis</name>
    <dbReference type="NCBI Taxonomy" id="195088"/>
    <lineage>
        <taxon>Bacteria</taxon>
        <taxon>Bacillati</taxon>
        <taxon>Bacillota</taxon>
        <taxon>Bacilli</taxon>
        <taxon>Bacillales</taxon>
        <taxon>Bacillaceae</taxon>
        <taxon>Halobacillus</taxon>
    </lineage>
</organism>
<keyword evidence="1" id="KW-0304">Gas vesicle</keyword>
<accession>A0A024P3S0</accession>
<dbReference type="GO" id="GO:0031411">
    <property type="term" value="C:gas vesicle"/>
    <property type="evidence" value="ECO:0007669"/>
    <property type="project" value="UniProtKB-SubCell"/>
</dbReference>
<evidence type="ECO:0000256" key="2">
    <source>
        <dbReference type="ARBA" id="ARBA00035108"/>
    </source>
</evidence>
<dbReference type="AlphaFoldDB" id="A0A024P3S0"/>
<dbReference type="Proteomes" id="UP000028868">
    <property type="component" value="Unassembled WGS sequence"/>
</dbReference>
<dbReference type="PANTHER" id="PTHR36852">
    <property type="entry name" value="PROTEIN GVPL 2"/>
    <property type="match status" value="1"/>
</dbReference>
<comment type="caution">
    <text evidence="4">The sequence shown here is derived from an EMBL/GenBank/DDBJ whole genome shotgun (WGS) entry which is preliminary data.</text>
</comment>
<dbReference type="InterPro" id="IPR009430">
    <property type="entry name" value="GvpL/GvpF"/>
</dbReference>
<dbReference type="OrthoDB" id="146444at2"/>
<evidence type="ECO:0000256" key="1">
    <source>
        <dbReference type="ARBA" id="ARBA00022987"/>
    </source>
</evidence>
<name>A0A024P3S0_9BACI</name>
<dbReference type="RefSeq" id="WP_081866985.1">
    <property type="nucleotide sequence ID" value="NZ_FNWW01000001.1"/>
</dbReference>
<gene>
    <name evidence="4" type="ORF">BN983_00970</name>
</gene>
<dbReference type="Pfam" id="PF06386">
    <property type="entry name" value="GvpL_GvpF"/>
    <property type="match status" value="1"/>
</dbReference>
<protein>
    <submittedName>
        <fullName evidence="4">Gas vesicle synthesis protein GvpL/GvpF</fullName>
    </submittedName>
</protein>